<comment type="similarity">
    <text evidence="2 9">Belongs to the sulfotransferase 2 family.</text>
</comment>
<dbReference type="GO" id="GO:0016051">
    <property type="term" value="P:carbohydrate biosynthetic process"/>
    <property type="evidence" value="ECO:0007669"/>
    <property type="project" value="InterPro"/>
</dbReference>
<dbReference type="Pfam" id="PF03567">
    <property type="entry name" value="Sulfotransfer_2"/>
    <property type="match status" value="1"/>
</dbReference>
<keyword evidence="3 9" id="KW-0808">Transferase</keyword>
<dbReference type="PANTHER" id="PTHR12137">
    <property type="entry name" value="CARBOHYDRATE SULFOTRANSFERASE"/>
    <property type="match status" value="1"/>
</dbReference>
<evidence type="ECO:0000256" key="7">
    <source>
        <dbReference type="ARBA" id="ARBA00023136"/>
    </source>
</evidence>
<protein>
    <recommendedName>
        <fullName evidence="9">Carbohydrate sulfotransferase</fullName>
        <ecNumber evidence="9">2.8.2.-</ecNumber>
    </recommendedName>
</protein>
<comment type="caution">
    <text evidence="10">The sequence shown here is derived from an EMBL/GenBank/DDBJ whole genome shotgun (WGS) entry which is preliminary data.</text>
</comment>
<organism evidence="10 11">
    <name type="scientific">Pocillopora meandrina</name>
    <dbReference type="NCBI Taxonomy" id="46732"/>
    <lineage>
        <taxon>Eukaryota</taxon>
        <taxon>Metazoa</taxon>
        <taxon>Cnidaria</taxon>
        <taxon>Anthozoa</taxon>
        <taxon>Hexacorallia</taxon>
        <taxon>Scleractinia</taxon>
        <taxon>Astrocoeniina</taxon>
        <taxon>Pocilloporidae</taxon>
        <taxon>Pocillopora</taxon>
    </lineage>
</organism>
<dbReference type="InterPro" id="IPR005331">
    <property type="entry name" value="Sulfotransferase"/>
</dbReference>
<name>A0AAU9VR92_9CNID</name>
<evidence type="ECO:0000256" key="3">
    <source>
        <dbReference type="ARBA" id="ARBA00022679"/>
    </source>
</evidence>
<dbReference type="GO" id="GO:0008146">
    <property type="term" value="F:sulfotransferase activity"/>
    <property type="evidence" value="ECO:0007669"/>
    <property type="project" value="InterPro"/>
</dbReference>
<evidence type="ECO:0000256" key="1">
    <source>
        <dbReference type="ARBA" id="ARBA00004323"/>
    </source>
</evidence>
<dbReference type="PANTHER" id="PTHR12137:SF54">
    <property type="entry name" value="CARBOHYDRATE SULFOTRANSFERASE"/>
    <property type="match status" value="1"/>
</dbReference>
<keyword evidence="8 9" id="KW-0325">Glycoprotein</keyword>
<keyword evidence="11" id="KW-1185">Reference proteome</keyword>
<keyword evidence="5" id="KW-1133">Transmembrane helix</keyword>
<keyword evidence="9" id="KW-0735">Signal-anchor</keyword>
<dbReference type="AlphaFoldDB" id="A0AAU9VR92"/>
<evidence type="ECO:0000256" key="4">
    <source>
        <dbReference type="ARBA" id="ARBA00022692"/>
    </source>
</evidence>
<dbReference type="EMBL" id="CALNXJ010000003">
    <property type="protein sequence ID" value="CAH3035937.1"/>
    <property type="molecule type" value="Genomic_DNA"/>
</dbReference>
<evidence type="ECO:0000256" key="2">
    <source>
        <dbReference type="ARBA" id="ARBA00006339"/>
    </source>
</evidence>
<sequence>SLKLPQRVIACARHRVSILHAWISTEKLDTVLGVHGFKAVCSLGTVNSPMVRLFLFRLGSLLGLFGLLVWEAFRSQNEDNFAENNNFRRHDVYSFRENTWKTTDETQELRKKRLIDYCHKRDPKELLPPHSSNEIPAYYFRNIIVDDYHKLLYCYIPKVACSNWKRVLMVMNGDAADPWSIKTADVHNRSLGFFRYLNQYSAEEIVHRLSTYYKFLFVRHPFERLVSAYRNKFIDSYNLTLFKEMYGRHIIRKYRHNPDIRSLKTGEGVSFAEFVEFINNSEPEFMDWHWKLYDMLCHPCLIYYDFIGKFENLYTEADQLLNILQANDKVQFPHNKTSRYKLPTKGLAKEYFKSLPKQTRGKLYNKYRHDFEMFGYSMEEYS</sequence>
<proteinExistence type="inferred from homology"/>
<evidence type="ECO:0000256" key="8">
    <source>
        <dbReference type="ARBA" id="ARBA00023180"/>
    </source>
</evidence>
<accession>A0AAU9VR92</accession>
<evidence type="ECO:0000256" key="9">
    <source>
        <dbReference type="RuleBase" id="RU364020"/>
    </source>
</evidence>
<evidence type="ECO:0000313" key="10">
    <source>
        <dbReference type="EMBL" id="CAH3035937.1"/>
    </source>
</evidence>
<dbReference type="InterPro" id="IPR018011">
    <property type="entry name" value="Carb_sulfotrans_8-10"/>
</dbReference>
<gene>
    <name evidence="10" type="ORF">PMEA_00016564</name>
</gene>
<evidence type="ECO:0000313" key="11">
    <source>
        <dbReference type="Proteomes" id="UP001159428"/>
    </source>
</evidence>
<dbReference type="Proteomes" id="UP001159428">
    <property type="component" value="Unassembled WGS sequence"/>
</dbReference>
<keyword evidence="4" id="KW-0812">Transmembrane</keyword>
<evidence type="ECO:0000256" key="5">
    <source>
        <dbReference type="ARBA" id="ARBA00022989"/>
    </source>
</evidence>
<evidence type="ECO:0000256" key="6">
    <source>
        <dbReference type="ARBA" id="ARBA00023034"/>
    </source>
</evidence>
<keyword evidence="7" id="KW-0472">Membrane</keyword>
<dbReference type="GO" id="GO:0000139">
    <property type="term" value="C:Golgi membrane"/>
    <property type="evidence" value="ECO:0007669"/>
    <property type="project" value="UniProtKB-SubCell"/>
</dbReference>
<keyword evidence="6 9" id="KW-0333">Golgi apparatus</keyword>
<reference evidence="10 11" key="1">
    <citation type="submission" date="2022-05" db="EMBL/GenBank/DDBJ databases">
        <authorList>
            <consortium name="Genoscope - CEA"/>
            <person name="William W."/>
        </authorList>
    </citation>
    <scope>NUCLEOTIDE SEQUENCE [LARGE SCALE GENOMIC DNA]</scope>
</reference>
<keyword evidence="9" id="KW-0119">Carbohydrate metabolism</keyword>
<feature type="non-terminal residue" evidence="10">
    <location>
        <position position="1"/>
    </location>
</feature>
<dbReference type="EC" id="2.8.2.-" evidence="9"/>
<comment type="subcellular location">
    <subcellularLocation>
        <location evidence="1 9">Golgi apparatus membrane</location>
        <topology evidence="1 9">Single-pass type II membrane protein</topology>
    </subcellularLocation>
</comment>